<dbReference type="AlphaFoldDB" id="A0A9P0GNC1"/>
<keyword evidence="1" id="KW-0472">Membrane</keyword>
<gene>
    <name evidence="2" type="ORF">PSYICH_LOCUS15492</name>
</gene>
<dbReference type="EMBL" id="OV651821">
    <property type="protein sequence ID" value="CAH1115193.1"/>
    <property type="molecule type" value="Genomic_DNA"/>
</dbReference>
<keyword evidence="3" id="KW-1185">Reference proteome</keyword>
<protein>
    <recommendedName>
        <fullName evidence="4">Transmembrane protein</fullName>
    </recommendedName>
</protein>
<evidence type="ECO:0000313" key="3">
    <source>
        <dbReference type="Proteomes" id="UP001153636"/>
    </source>
</evidence>
<evidence type="ECO:0008006" key="4">
    <source>
        <dbReference type="Google" id="ProtNLM"/>
    </source>
</evidence>
<evidence type="ECO:0000256" key="1">
    <source>
        <dbReference type="SAM" id="Phobius"/>
    </source>
</evidence>
<dbReference type="Proteomes" id="UP001153636">
    <property type="component" value="Chromosome 9"/>
</dbReference>
<dbReference type="OrthoDB" id="6600897at2759"/>
<feature type="transmembrane region" description="Helical" evidence="1">
    <location>
        <begin position="149"/>
        <end position="172"/>
    </location>
</feature>
<dbReference type="PROSITE" id="PS51257">
    <property type="entry name" value="PROKAR_LIPOPROTEIN"/>
    <property type="match status" value="1"/>
</dbReference>
<proteinExistence type="predicted"/>
<reference evidence="2" key="1">
    <citation type="submission" date="2022-01" db="EMBL/GenBank/DDBJ databases">
        <authorList>
            <person name="King R."/>
        </authorList>
    </citation>
    <scope>NUCLEOTIDE SEQUENCE</scope>
</reference>
<accession>A0A9P0GNC1</accession>
<organism evidence="2 3">
    <name type="scientific">Psylliodes chrysocephalus</name>
    <dbReference type="NCBI Taxonomy" id="3402493"/>
    <lineage>
        <taxon>Eukaryota</taxon>
        <taxon>Metazoa</taxon>
        <taxon>Ecdysozoa</taxon>
        <taxon>Arthropoda</taxon>
        <taxon>Hexapoda</taxon>
        <taxon>Insecta</taxon>
        <taxon>Pterygota</taxon>
        <taxon>Neoptera</taxon>
        <taxon>Endopterygota</taxon>
        <taxon>Coleoptera</taxon>
        <taxon>Polyphaga</taxon>
        <taxon>Cucujiformia</taxon>
        <taxon>Chrysomeloidea</taxon>
        <taxon>Chrysomelidae</taxon>
        <taxon>Galerucinae</taxon>
        <taxon>Alticini</taxon>
        <taxon>Psylliodes</taxon>
    </lineage>
</organism>
<keyword evidence="1" id="KW-0812">Transmembrane</keyword>
<evidence type="ECO:0000313" key="2">
    <source>
        <dbReference type="EMBL" id="CAH1115193.1"/>
    </source>
</evidence>
<feature type="transmembrane region" description="Helical" evidence="1">
    <location>
        <begin position="20"/>
        <end position="45"/>
    </location>
</feature>
<feature type="transmembrane region" description="Helical" evidence="1">
    <location>
        <begin position="89"/>
        <end position="111"/>
    </location>
</feature>
<name>A0A9P0GNC1_9CUCU</name>
<keyword evidence="1" id="KW-1133">Transmembrane helix</keyword>
<feature type="transmembrane region" description="Helical" evidence="1">
    <location>
        <begin position="123"/>
        <end position="143"/>
    </location>
</feature>
<sequence length="234" mass="27078">MHFGGRLHFFLTKWVCCSLINLTVACRLIAFAGITISLWLTIAFASDKFWTKDANFDVSRKTALALGLDWQHLHKNTSLKLQDDPDGKMIAIVVAFYSFLVLGINLLLFVATIRYDWCFSLPWLIVEMLSCVSKFGALIFHWNCDFQDLQWGFFVGSIIYIVLYTWWWLVVFSAQHTWRNQQQFDLEGFDREMLTLQSSTRVEEGFLTPPKMHVYRGSCTDISAMCKAQGQTQI</sequence>